<gene>
    <name evidence="1" type="ORF">rosag_34710</name>
</gene>
<sequence>MHSTRWHRTAHAMRVAAIVASAAACGGERTLGPREAPAFRRGVDLGACGQLRAPEGSVVAAHLYARGVQIYRWNGASWAFEGPSAALYADAGFTGQVGTHFAGPTWVHAGGSTVRGASPVACTVDADAIPWLLLRATPESHAGIFGRVVAIQRVNTVGGRAPGTPGTAPGEVRQVPYTAEYYFYR</sequence>
<comment type="caution">
    <text evidence="1">The sequence shown here is derived from an EMBL/GenBank/DDBJ whole genome shotgun (WGS) entry which is preliminary data.</text>
</comment>
<dbReference type="RefSeq" id="WP_284351408.1">
    <property type="nucleotide sequence ID" value="NZ_BRXS01000005.1"/>
</dbReference>
<evidence type="ECO:0000313" key="1">
    <source>
        <dbReference type="EMBL" id="GLC26958.1"/>
    </source>
</evidence>
<dbReference type="AlphaFoldDB" id="A0AA37QHJ3"/>
<proteinExistence type="predicted"/>
<dbReference type="PANTHER" id="PTHR35567:SF1">
    <property type="entry name" value="CONSERVED FUNGAL PROTEIN (AFU_ORTHOLOGUE AFUA_1G14230)"/>
    <property type="match status" value="1"/>
</dbReference>
<dbReference type="Pfam" id="PF11937">
    <property type="entry name" value="DUF3455"/>
    <property type="match status" value="1"/>
</dbReference>
<evidence type="ECO:0008006" key="3">
    <source>
        <dbReference type="Google" id="ProtNLM"/>
    </source>
</evidence>
<dbReference type="InterPro" id="IPR021851">
    <property type="entry name" value="DUF3455"/>
</dbReference>
<dbReference type="Proteomes" id="UP001161325">
    <property type="component" value="Unassembled WGS sequence"/>
</dbReference>
<dbReference type="PANTHER" id="PTHR35567">
    <property type="entry name" value="MALATE DEHYDROGENASE (AFU_ORTHOLOGUE AFUA_2G13800)"/>
    <property type="match status" value="1"/>
</dbReference>
<name>A0AA37QHJ3_9BACT</name>
<organism evidence="1 2">
    <name type="scientific">Roseisolibacter agri</name>
    <dbReference type="NCBI Taxonomy" id="2014610"/>
    <lineage>
        <taxon>Bacteria</taxon>
        <taxon>Pseudomonadati</taxon>
        <taxon>Gemmatimonadota</taxon>
        <taxon>Gemmatimonadia</taxon>
        <taxon>Gemmatimonadales</taxon>
        <taxon>Gemmatimonadaceae</taxon>
        <taxon>Roseisolibacter</taxon>
    </lineage>
</organism>
<protein>
    <recommendedName>
        <fullName evidence="3">DUF3455 domain-containing protein</fullName>
    </recommendedName>
</protein>
<keyword evidence="2" id="KW-1185">Reference proteome</keyword>
<dbReference type="EMBL" id="BRXS01000005">
    <property type="protein sequence ID" value="GLC26958.1"/>
    <property type="molecule type" value="Genomic_DNA"/>
</dbReference>
<evidence type="ECO:0000313" key="2">
    <source>
        <dbReference type="Proteomes" id="UP001161325"/>
    </source>
</evidence>
<reference evidence="1" key="1">
    <citation type="submission" date="2022-08" db="EMBL/GenBank/DDBJ databases">
        <title>Draft genome sequencing of Roseisolibacter agri AW1220.</title>
        <authorList>
            <person name="Tobiishi Y."/>
            <person name="Tonouchi A."/>
        </authorList>
    </citation>
    <scope>NUCLEOTIDE SEQUENCE</scope>
    <source>
        <strain evidence="1">AW1220</strain>
    </source>
</reference>
<dbReference type="PROSITE" id="PS51257">
    <property type="entry name" value="PROKAR_LIPOPROTEIN"/>
    <property type="match status" value="1"/>
</dbReference>
<accession>A0AA37QHJ3</accession>